<feature type="region of interest" description="Disordered" evidence="2">
    <location>
        <begin position="447"/>
        <end position="476"/>
    </location>
</feature>
<reference evidence="3" key="2">
    <citation type="submission" date="2023-05" db="EMBL/GenBank/DDBJ databases">
        <authorList>
            <consortium name="Lawrence Berkeley National Laboratory"/>
            <person name="Steindorff A."/>
            <person name="Hensen N."/>
            <person name="Bonometti L."/>
            <person name="Westerberg I."/>
            <person name="Brannstrom I.O."/>
            <person name="Guillou S."/>
            <person name="Cros-Aarteil S."/>
            <person name="Calhoun S."/>
            <person name="Haridas S."/>
            <person name="Kuo A."/>
            <person name="Mondo S."/>
            <person name="Pangilinan J."/>
            <person name="Riley R."/>
            <person name="Labutti K."/>
            <person name="Andreopoulos B."/>
            <person name="Lipzen A."/>
            <person name="Chen C."/>
            <person name="Yanf M."/>
            <person name="Daum C."/>
            <person name="Ng V."/>
            <person name="Clum A."/>
            <person name="Ohm R."/>
            <person name="Martin F."/>
            <person name="Silar P."/>
            <person name="Natvig D."/>
            <person name="Lalanne C."/>
            <person name="Gautier V."/>
            <person name="Ament-Velasquez S.L."/>
            <person name="Kruys A."/>
            <person name="Hutchinson M.I."/>
            <person name="Powell A.J."/>
            <person name="Barry K."/>
            <person name="Miller A.N."/>
            <person name="Grigoriev I.V."/>
            <person name="Debuchy R."/>
            <person name="Gladieux P."/>
            <person name="Thoren M.H."/>
            <person name="Johannesson H."/>
        </authorList>
    </citation>
    <scope>NUCLEOTIDE SEQUENCE</scope>
    <source>
        <strain evidence="3">CBS 123565</strain>
    </source>
</reference>
<feature type="compositionally biased region" description="Basic and acidic residues" evidence="2">
    <location>
        <begin position="55"/>
        <end position="72"/>
    </location>
</feature>
<keyword evidence="1" id="KW-0175">Coiled coil</keyword>
<feature type="compositionally biased region" description="Low complexity" evidence="2">
    <location>
        <begin position="14"/>
        <end position="25"/>
    </location>
</feature>
<comment type="caution">
    <text evidence="3">The sequence shown here is derived from an EMBL/GenBank/DDBJ whole genome shotgun (WGS) entry which is preliminary data.</text>
</comment>
<dbReference type="Proteomes" id="UP001304895">
    <property type="component" value="Unassembled WGS sequence"/>
</dbReference>
<protein>
    <submittedName>
        <fullName evidence="3">Uncharacterized protein</fullName>
    </submittedName>
</protein>
<sequence>MSGVIGSGKGPGHQSGYTSGSSSDGSVGGSGGGAPLCSPTSVKHGSRTENGAAGTHKDKSSTSSEASHENVWTRRSFAKVPKVPSTRSAAPSVPATTSNSSIPPALTLTTYPGPGAVKPHQSSVSALLPSPQVVGGVQVPVAPLKTNGRGALPGATTQSFINAMQAMTFNPTDENIHPAHKNLREQICNLQSRVWGLRQGMNSQPAFPQELLASFDFDMQEMMGNTIKLNQAADDLGDQLKKSGDDCKRLEARLRELEHHAQSLKGREGALTVEQSRLMKRSSEDMRTIQHLTDQLRENEMAKMILQDQVEGKRTLWMDVHRNPHERAAALHTLTRSATSLGGPASTAQTQSYGPPRQVGGTHSSGLHSGSTYSGSTYSGNDHLAGPQYLGVRPQFQTMARSHSGPGSMAYASQAQHSRPLSIPTGRSSADLNSQYSSSNSLLHASVSKRSPRFPASTEYGSPNERKRHSSSVVARSRVDDGESEKWVVEFQTLFALVRGFCTSYFRDLPPIEGDWKSYIQAETNGLLWNYINRVCQPGQEQDRGDLALHLMTDDVCRPYLMERLIVQHMIVCIFTYEGWKDYSDDIDEEMAKLEASLNTINPQKNFERQAMIDRRAQLVTEMVSGPNAAVFRNHKINQHHQQLKKMVGPFLPRDKKSNLAQEAFYDLFAITGSAWDLSAKLLRSRVVFQYVWNDGQTRFSADAHKPVGINLDPIMLQMEHWRVKLCVTPAVTMRSDQDMTIAIKNILKAGVLVMRY</sequence>
<feature type="compositionally biased region" description="Polar residues" evidence="2">
    <location>
        <begin position="339"/>
        <end position="353"/>
    </location>
</feature>
<reference evidence="3" key="1">
    <citation type="journal article" date="2023" name="Mol. Phylogenet. Evol.">
        <title>Genome-scale phylogeny and comparative genomics of the fungal order Sordariales.</title>
        <authorList>
            <person name="Hensen N."/>
            <person name="Bonometti L."/>
            <person name="Westerberg I."/>
            <person name="Brannstrom I.O."/>
            <person name="Guillou S."/>
            <person name="Cros-Aarteil S."/>
            <person name="Calhoun S."/>
            <person name="Haridas S."/>
            <person name="Kuo A."/>
            <person name="Mondo S."/>
            <person name="Pangilinan J."/>
            <person name="Riley R."/>
            <person name="LaButti K."/>
            <person name="Andreopoulos B."/>
            <person name="Lipzen A."/>
            <person name="Chen C."/>
            <person name="Yan M."/>
            <person name="Daum C."/>
            <person name="Ng V."/>
            <person name="Clum A."/>
            <person name="Steindorff A."/>
            <person name="Ohm R.A."/>
            <person name="Martin F."/>
            <person name="Silar P."/>
            <person name="Natvig D.O."/>
            <person name="Lalanne C."/>
            <person name="Gautier V."/>
            <person name="Ament-Velasquez S.L."/>
            <person name="Kruys A."/>
            <person name="Hutchinson M.I."/>
            <person name="Powell A.J."/>
            <person name="Barry K."/>
            <person name="Miller A.N."/>
            <person name="Grigoriev I.V."/>
            <person name="Debuchy R."/>
            <person name="Gladieux P."/>
            <person name="Hiltunen Thoren M."/>
            <person name="Johannesson H."/>
        </authorList>
    </citation>
    <scope>NUCLEOTIDE SEQUENCE</scope>
    <source>
        <strain evidence="3">CBS 123565</strain>
    </source>
</reference>
<gene>
    <name evidence="3" type="ORF">BT67DRAFT_391419</name>
</gene>
<feature type="region of interest" description="Disordered" evidence="2">
    <location>
        <begin position="1"/>
        <end position="104"/>
    </location>
</feature>
<name>A0AAN6ZA76_9PEZI</name>
<evidence type="ECO:0000256" key="2">
    <source>
        <dbReference type="SAM" id="MobiDB-lite"/>
    </source>
</evidence>
<dbReference type="AlphaFoldDB" id="A0AAN6ZA76"/>
<feature type="coiled-coil region" evidence="1">
    <location>
        <begin position="233"/>
        <end position="267"/>
    </location>
</feature>
<feature type="compositionally biased region" description="Low complexity" evidence="2">
    <location>
        <begin position="360"/>
        <end position="380"/>
    </location>
</feature>
<organism evidence="3 4">
    <name type="scientific">Trichocladium antarcticum</name>
    <dbReference type="NCBI Taxonomy" id="1450529"/>
    <lineage>
        <taxon>Eukaryota</taxon>
        <taxon>Fungi</taxon>
        <taxon>Dikarya</taxon>
        <taxon>Ascomycota</taxon>
        <taxon>Pezizomycotina</taxon>
        <taxon>Sordariomycetes</taxon>
        <taxon>Sordariomycetidae</taxon>
        <taxon>Sordariales</taxon>
        <taxon>Chaetomiaceae</taxon>
        <taxon>Trichocladium</taxon>
    </lineage>
</organism>
<feature type="region of interest" description="Disordered" evidence="2">
    <location>
        <begin position="339"/>
        <end position="435"/>
    </location>
</feature>
<dbReference type="EMBL" id="MU853438">
    <property type="protein sequence ID" value="KAK4130343.1"/>
    <property type="molecule type" value="Genomic_DNA"/>
</dbReference>
<evidence type="ECO:0000256" key="1">
    <source>
        <dbReference type="SAM" id="Coils"/>
    </source>
</evidence>
<evidence type="ECO:0000313" key="3">
    <source>
        <dbReference type="EMBL" id="KAK4130343.1"/>
    </source>
</evidence>
<feature type="compositionally biased region" description="Polar residues" evidence="2">
    <location>
        <begin position="85"/>
        <end position="104"/>
    </location>
</feature>
<feature type="compositionally biased region" description="Gly residues" evidence="2">
    <location>
        <begin position="1"/>
        <end position="13"/>
    </location>
</feature>
<accession>A0AAN6ZA76</accession>
<proteinExistence type="predicted"/>
<evidence type="ECO:0000313" key="4">
    <source>
        <dbReference type="Proteomes" id="UP001304895"/>
    </source>
</evidence>
<keyword evidence="4" id="KW-1185">Reference proteome</keyword>